<feature type="region of interest" description="Disordered" evidence="3">
    <location>
        <begin position="1"/>
        <end position="20"/>
    </location>
</feature>
<reference evidence="5 6" key="1">
    <citation type="journal article" date="2018" name="PLoS Genet.">
        <title>Population sequencing reveals clonal diversity and ancestral inbreeding in the grapevine cultivar Chardonnay.</title>
        <authorList>
            <person name="Roach M.J."/>
            <person name="Johnson D.L."/>
            <person name="Bohlmann J."/>
            <person name="van Vuuren H.J."/>
            <person name="Jones S.J."/>
            <person name="Pretorius I.S."/>
            <person name="Schmidt S.A."/>
            <person name="Borneman A.R."/>
        </authorList>
    </citation>
    <scope>NUCLEOTIDE SEQUENCE [LARGE SCALE GENOMIC DNA]</scope>
    <source>
        <strain evidence="6">cv. Chardonnay</strain>
        <tissue evidence="5">Leaf</tissue>
    </source>
</reference>
<evidence type="ECO:0000313" key="5">
    <source>
        <dbReference type="EMBL" id="RVW24112.1"/>
    </source>
</evidence>
<keyword evidence="1" id="KW-0433">Leucine-rich repeat</keyword>
<gene>
    <name evidence="5" type="ORF">CK203_088755</name>
</gene>
<evidence type="ECO:0000256" key="3">
    <source>
        <dbReference type="SAM" id="MobiDB-lite"/>
    </source>
</evidence>
<dbReference type="Proteomes" id="UP000288805">
    <property type="component" value="Unassembled WGS sequence"/>
</dbReference>
<evidence type="ECO:0000256" key="2">
    <source>
        <dbReference type="ARBA" id="ARBA00022737"/>
    </source>
</evidence>
<evidence type="ECO:0000256" key="1">
    <source>
        <dbReference type="ARBA" id="ARBA00022614"/>
    </source>
</evidence>
<sequence length="332" mass="37425">MDAGPNRQSQTDPHTGRGSALIPFVTTRTNHVDIIRFGPKGPSRLKRVYLVKRSLYIYSARNFLLYPSGHHNIKKASSELYKNNDLLGFALCSVHVPPDKESEDGLDDDCWCDCDIGDDVSSQVWVTYYPRITFPSKYASIKGGLLEGCISEEVEIELSVDSKCVPEEGEKLKVEGTSQVVREGLVGWISYDQNEGSKVSRKLPLNWYKNNDLLGFALCSVHVPPDKESEDGLDDDGTWSLKCELTIEDGHQFKVVVPLSFQCWCDCDIDDDVSSQVWVTYYPKITFPSKYASNKRRAFLKAAFQGYFNGEPVKVENCGIHLIYAHEQETSR</sequence>
<feature type="domain" description="C-JID" evidence="4">
    <location>
        <begin position="188"/>
        <end position="329"/>
    </location>
</feature>
<evidence type="ECO:0000259" key="4">
    <source>
        <dbReference type="Pfam" id="PF20160"/>
    </source>
</evidence>
<dbReference type="AlphaFoldDB" id="A0A438CLM1"/>
<proteinExistence type="predicted"/>
<name>A0A438CLM1_VITVI</name>
<organism evidence="5 6">
    <name type="scientific">Vitis vinifera</name>
    <name type="common">Grape</name>
    <dbReference type="NCBI Taxonomy" id="29760"/>
    <lineage>
        <taxon>Eukaryota</taxon>
        <taxon>Viridiplantae</taxon>
        <taxon>Streptophyta</taxon>
        <taxon>Embryophyta</taxon>
        <taxon>Tracheophyta</taxon>
        <taxon>Spermatophyta</taxon>
        <taxon>Magnoliopsida</taxon>
        <taxon>eudicotyledons</taxon>
        <taxon>Gunneridae</taxon>
        <taxon>Pentapetalae</taxon>
        <taxon>rosids</taxon>
        <taxon>Vitales</taxon>
        <taxon>Vitaceae</taxon>
        <taxon>Viteae</taxon>
        <taxon>Vitis</taxon>
    </lineage>
</organism>
<dbReference type="Pfam" id="PF20160">
    <property type="entry name" value="C-JID"/>
    <property type="match status" value="1"/>
</dbReference>
<dbReference type="EMBL" id="QGNW01002179">
    <property type="protein sequence ID" value="RVW24112.1"/>
    <property type="molecule type" value="Genomic_DNA"/>
</dbReference>
<comment type="caution">
    <text evidence="5">The sequence shown here is derived from an EMBL/GenBank/DDBJ whole genome shotgun (WGS) entry which is preliminary data.</text>
</comment>
<feature type="compositionally biased region" description="Polar residues" evidence="3">
    <location>
        <begin position="1"/>
        <end position="13"/>
    </location>
</feature>
<dbReference type="InterPro" id="IPR045344">
    <property type="entry name" value="C-JID"/>
</dbReference>
<keyword evidence="2" id="KW-0677">Repeat</keyword>
<evidence type="ECO:0000313" key="6">
    <source>
        <dbReference type="Proteomes" id="UP000288805"/>
    </source>
</evidence>
<accession>A0A438CLM1</accession>
<protein>
    <recommendedName>
        <fullName evidence="4">C-JID domain-containing protein</fullName>
    </recommendedName>
</protein>